<reference evidence="2" key="1">
    <citation type="submission" date="2013-02" db="EMBL/GenBank/DDBJ databases">
        <title>The complete genome sequence of Corynebacterium casei LMG S-19264 (=DSM 44701).</title>
        <authorList>
            <person name="Ruckert C."/>
            <person name="Albersmeier A."/>
            <person name="Kalinowski J."/>
        </authorList>
    </citation>
    <scope>NUCLEOTIDE SEQUENCE [LARGE SCALE GENOMIC DNA]</scope>
    <source>
        <strain evidence="2">LMG S-19264</strain>
    </source>
</reference>
<sequence>MTVEIITTQFIAKPEDLDRAYALYESRIAQVSTLQPDATVFAYSPKLLPSDSVFDLWFLRTQAVYDRLDAPGEWQLYELNALVEYDDSTEEVTDKVKEKFFFEDLREPTAFPGSLAGVFNMTLLREPRNSTLTYVTVGFFAAPENADVIPGLFNAFVEAADPIVYGGAPTQVDQVDMAQFAGPLWAKSAQHEIDGTDDGVPYGSKELWLGCILIDYDAEKLAQHLPESLDPDRFVLASLYPEPF</sequence>
<dbReference type="RefSeq" id="WP_025386799.1">
    <property type="nucleotide sequence ID" value="NZ_CP004350.1"/>
</dbReference>
<dbReference type="EMBL" id="CP004350">
    <property type="protein sequence ID" value="AHI18593.1"/>
    <property type="molecule type" value="Genomic_DNA"/>
</dbReference>
<dbReference type="GeneID" id="82876248"/>
<gene>
    <name evidence="1" type="ORF">CCASEI_00030</name>
</gene>
<name>A0ABN4CAA1_9CORY</name>
<organism evidence="1 2">
    <name type="scientific">Corynebacterium casei LMG S-19264</name>
    <dbReference type="NCBI Taxonomy" id="1285583"/>
    <lineage>
        <taxon>Bacteria</taxon>
        <taxon>Bacillati</taxon>
        <taxon>Actinomycetota</taxon>
        <taxon>Actinomycetes</taxon>
        <taxon>Mycobacteriales</taxon>
        <taxon>Corynebacteriaceae</taxon>
        <taxon>Corynebacterium</taxon>
    </lineage>
</organism>
<evidence type="ECO:0000313" key="2">
    <source>
        <dbReference type="Proteomes" id="UP000019226"/>
    </source>
</evidence>
<dbReference type="Proteomes" id="UP000019226">
    <property type="component" value="Chromosome"/>
</dbReference>
<evidence type="ECO:0000313" key="1">
    <source>
        <dbReference type="EMBL" id="AHI18593.1"/>
    </source>
</evidence>
<accession>A0ABN4CAA1</accession>
<keyword evidence="2" id="KW-1185">Reference proteome</keyword>
<protein>
    <submittedName>
        <fullName evidence="1">Uncharacterized protein</fullName>
    </submittedName>
</protein>
<proteinExistence type="predicted"/>